<evidence type="ECO:0000313" key="4">
    <source>
        <dbReference type="Proteomes" id="UP000515159"/>
    </source>
</evidence>
<dbReference type="PRINTS" id="PR01415">
    <property type="entry name" value="ANKYRIN"/>
</dbReference>
<dbReference type="Proteomes" id="UP000515159">
    <property type="component" value="Chromosome 7"/>
</dbReference>
<feature type="repeat" description="ANK" evidence="3">
    <location>
        <begin position="899"/>
        <end position="932"/>
    </location>
</feature>
<dbReference type="InParanoid" id="A0A6P8RUL1"/>
<accession>A0A6P8RUL1</accession>
<gene>
    <name evidence="5" type="primary">LOC117364282</name>
</gene>
<protein>
    <submittedName>
        <fullName evidence="5">Uncharacterized protein LOC117364282 isoform X1</fullName>
    </submittedName>
</protein>
<dbReference type="SUPFAM" id="SSF47576">
    <property type="entry name" value="Calponin-homology domain, CH-domain"/>
    <property type="match status" value="1"/>
</dbReference>
<dbReference type="InterPro" id="IPR036770">
    <property type="entry name" value="Ankyrin_rpt-contain_sf"/>
</dbReference>
<dbReference type="SMART" id="SM00248">
    <property type="entry name" value="ANK"/>
    <property type="match status" value="9"/>
</dbReference>
<keyword evidence="4" id="KW-1185">Reference proteome</keyword>
<proteinExistence type="predicted"/>
<dbReference type="Gene3D" id="1.10.418.10">
    <property type="entry name" value="Calponin-like domain"/>
    <property type="match status" value="1"/>
</dbReference>
<dbReference type="InterPro" id="IPR036872">
    <property type="entry name" value="CH_dom_sf"/>
</dbReference>
<dbReference type="AlphaFoldDB" id="A0A6P8RUL1"/>
<feature type="repeat" description="ANK" evidence="3">
    <location>
        <begin position="691"/>
        <end position="723"/>
    </location>
</feature>
<dbReference type="Gene3D" id="1.25.40.20">
    <property type="entry name" value="Ankyrin repeat-containing domain"/>
    <property type="match status" value="3"/>
</dbReference>
<dbReference type="SUPFAM" id="SSF48403">
    <property type="entry name" value="Ankyrin repeat"/>
    <property type="match status" value="1"/>
</dbReference>
<dbReference type="InterPro" id="IPR002110">
    <property type="entry name" value="Ankyrin_rpt"/>
</dbReference>
<dbReference type="OrthoDB" id="9907088at2759"/>
<evidence type="ECO:0000313" key="5">
    <source>
        <dbReference type="RefSeq" id="XP_033809209.1"/>
    </source>
</evidence>
<dbReference type="Pfam" id="PF12796">
    <property type="entry name" value="Ank_2"/>
    <property type="match status" value="4"/>
</dbReference>
<feature type="repeat" description="ANK" evidence="3">
    <location>
        <begin position="563"/>
        <end position="595"/>
    </location>
</feature>
<organism evidence="4 5">
    <name type="scientific">Geotrypetes seraphini</name>
    <name type="common">Gaboon caecilian</name>
    <name type="synonym">Caecilia seraphini</name>
    <dbReference type="NCBI Taxonomy" id="260995"/>
    <lineage>
        <taxon>Eukaryota</taxon>
        <taxon>Metazoa</taxon>
        <taxon>Chordata</taxon>
        <taxon>Craniata</taxon>
        <taxon>Vertebrata</taxon>
        <taxon>Euteleostomi</taxon>
        <taxon>Amphibia</taxon>
        <taxon>Gymnophiona</taxon>
        <taxon>Geotrypetes</taxon>
    </lineage>
</organism>
<reference evidence="5" key="1">
    <citation type="submission" date="2025-08" db="UniProtKB">
        <authorList>
            <consortium name="RefSeq"/>
        </authorList>
    </citation>
    <scope>IDENTIFICATION</scope>
</reference>
<dbReference type="PROSITE" id="PS50088">
    <property type="entry name" value="ANK_REPEAT"/>
    <property type="match status" value="4"/>
</dbReference>
<evidence type="ECO:0000256" key="3">
    <source>
        <dbReference type="PROSITE-ProRule" id="PRU00023"/>
    </source>
</evidence>
<evidence type="ECO:0000256" key="2">
    <source>
        <dbReference type="ARBA" id="ARBA00023043"/>
    </source>
</evidence>
<sequence>MSYEALANGFTAWINVRLFEIDRQFSDIFVELFLDTNLKLLLESLTGETLQKMKSLDELTEMQIYHQVKWFVEEVKKHEIIAKFTKIDYWSVAQRRLDKVLNLLWNLIVHDICFTWERYVQLLHAENKVVCSVPLKWTPKVPPADKKQPMPESTLNLIAILEDLSRKSKSSIINMEAPAEVDFEPYPGHEKAKEYNTKIPKQGRLFYPPPKKCILDQINELLQMTSAGQKHLVKRLEDLWNSHVMCNLLNAFLPGCFTTEIILNDRWATSLAIKTLDNLLHISSSFSVDDLHEANLQAVCAYMCSICMAGYKYRQSKAVVNSVKKLNLEIQLTTYHLEEFSAEKLGLQEFVEQMNLKAKRQELENELSWLKSNYDLEFCERWVMHAYMVRENLTRIILKKKRDRFEIVRVPRSMALRDFCLSMGINLLLTKGNGFYQTNIKESLLHTRKIVLLKKETGEFFDDFSGVPSNAVRNLLNLPTSESIEVDSNVRVGFQLFFETKSKNKVLKANSLFLYQVFPGTNAPWHEQLLRAVKVRDHPAVKNLLFFFMDAFPEAINFREPSSGNTALHYACQIGCSETVELLLENGALVNTKNKCGHTPFFLAVQSYHRNICKLLIEWGCDLHDKDNRNQTAMDVIRNEEMKNFIIGHSSFCSSMVKSVLEGKMEKVQMVVERHKQGNKLLQSLQSRCIDGSTLLHVAAYFGERDLIKELLDLKVNVNVLDYKGATALHRCRDKKTVQLLLSYGADINWIDFDGNSALHKLSYEATGEKDQLDCLQFLLSFKSSEIWNKKGLLPIQCAAMQGRTEVIQLMLEGNENVRKDTEEILLKSQTLSPLYLAVANGHLECAKWLASKSFTLNPGEGVDLMFSILFEDVNVKDNIQTLDFLAKSGVKLDTLSKNGNSVLHLAALRNETYEILTKLLSSGAYVEVTDIEQRTPLFYSIFAINLHGASLLIDYGANVHHKDIKGLTAFDYITDYDEWIQSGLFSDDIMGLLEGYDLKQSSKLVRYVTNKIKMEENHEQPIVISHSELSLFGSPITHKLDL</sequence>
<name>A0A6P8RUL1_GEOSA</name>
<dbReference type="KEGG" id="gsh:117364282"/>
<dbReference type="GeneID" id="117364282"/>
<dbReference type="PROSITE" id="PS50297">
    <property type="entry name" value="ANK_REP_REGION"/>
    <property type="match status" value="3"/>
</dbReference>
<dbReference type="PANTHER" id="PTHR24198:SF165">
    <property type="entry name" value="ANKYRIN REPEAT-CONTAINING PROTEIN-RELATED"/>
    <property type="match status" value="1"/>
</dbReference>
<keyword evidence="1" id="KW-0677">Repeat</keyword>
<feature type="repeat" description="ANK" evidence="3">
    <location>
        <begin position="596"/>
        <end position="628"/>
    </location>
</feature>
<evidence type="ECO:0000256" key="1">
    <source>
        <dbReference type="ARBA" id="ARBA00022737"/>
    </source>
</evidence>
<keyword evidence="2 3" id="KW-0040">ANK repeat</keyword>
<dbReference type="RefSeq" id="XP_033809209.1">
    <property type="nucleotide sequence ID" value="XM_033953318.1"/>
</dbReference>
<dbReference type="PANTHER" id="PTHR24198">
    <property type="entry name" value="ANKYRIN REPEAT AND PROTEIN KINASE DOMAIN-CONTAINING PROTEIN"/>
    <property type="match status" value="1"/>
</dbReference>